<dbReference type="InterPro" id="IPR040014">
    <property type="entry name" value="CIR1"/>
</dbReference>
<dbReference type="InterPro" id="IPR019339">
    <property type="entry name" value="CIR_N_dom"/>
</dbReference>
<dbReference type="Pfam" id="PF10197">
    <property type="entry name" value="Cir_N"/>
    <property type="match status" value="1"/>
</dbReference>
<reference evidence="3 4" key="1">
    <citation type="submission" date="2023-10" db="EMBL/GenBank/DDBJ databases">
        <authorList>
            <person name="Maclean D."/>
            <person name="Macfadyen A."/>
        </authorList>
    </citation>
    <scope>NUCLEOTIDE SEQUENCE [LARGE SCALE GENOMIC DNA]</scope>
</reference>
<gene>
    <name evidence="3" type="ORF">CVIRNUC_001940</name>
</gene>
<protein>
    <recommendedName>
        <fullName evidence="2">CBF1-interacting co-repressor CIR N-terminal domain-containing protein</fullName>
    </recommendedName>
</protein>
<organism evidence="3 4">
    <name type="scientific">Coccomyxa viridis</name>
    <dbReference type="NCBI Taxonomy" id="1274662"/>
    <lineage>
        <taxon>Eukaryota</taxon>
        <taxon>Viridiplantae</taxon>
        <taxon>Chlorophyta</taxon>
        <taxon>core chlorophytes</taxon>
        <taxon>Trebouxiophyceae</taxon>
        <taxon>Trebouxiophyceae incertae sedis</taxon>
        <taxon>Coccomyxaceae</taxon>
        <taxon>Coccomyxa</taxon>
    </lineage>
</organism>
<name>A0AAV1HUC8_9CHLO</name>
<comment type="caution">
    <text evidence="3">The sequence shown here is derived from an EMBL/GenBank/DDBJ whole genome shotgun (WGS) entry which is preliminary data.</text>
</comment>
<feature type="compositionally biased region" description="Basic residues" evidence="1">
    <location>
        <begin position="273"/>
        <end position="301"/>
    </location>
</feature>
<evidence type="ECO:0000313" key="3">
    <source>
        <dbReference type="EMBL" id="CAK0749815.1"/>
    </source>
</evidence>
<dbReference type="Proteomes" id="UP001314263">
    <property type="component" value="Unassembled WGS sequence"/>
</dbReference>
<dbReference type="SMART" id="SM01083">
    <property type="entry name" value="Cir_N"/>
    <property type="match status" value="1"/>
</dbReference>
<feature type="region of interest" description="Disordered" evidence="1">
    <location>
        <begin position="190"/>
        <end position="301"/>
    </location>
</feature>
<feature type="compositionally biased region" description="Low complexity" evidence="1">
    <location>
        <begin position="126"/>
        <end position="147"/>
    </location>
</feature>
<dbReference type="PANTHER" id="PTHR13151">
    <property type="entry name" value="CBF1 INTERACTING COREPRESSOR CIR"/>
    <property type="match status" value="1"/>
</dbReference>
<dbReference type="AlphaFoldDB" id="A0AAV1HUC8"/>
<feature type="region of interest" description="Disordered" evidence="1">
    <location>
        <begin position="126"/>
        <end position="175"/>
    </location>
</feature>
<proteinExistence type="predicted"/>
<evidence type="ECO:0000313" key="4">
    <source>
        <dbReference type="Proteomes" id="UP001314263"/>
    </source>
</evidence>
<dbReference type="GO" id="GO:0003714">
    <property type="term" value="F:transcription corepressor activity"/>
    <property type="evidence" value="ECO:0007669"/>
    <property type="project" value="InterPro"/>
</dbReference>
<dbReference type="EMBL" id="CAUYUE010000003">
    <property type="protein sequence ID" value="CAK0749815.1"/>
    <property type="molecule type" value="Genomic_DNA"/>
</dbReference>
<keyword evidence="4" id="KW-1185">Reference proteome</keyword>
<sequence length="301" mass="33098">MAPKHMEPAKGALAGMKADADRAKAAALLGEDYKPAVPGVGAAWSHNFLNQKPWHPLNFRNQMRVFEAQEQAEKDAKARAEGKAEFDAEQEYLKTLSYLSPEEQQRYTDRQGVSFMYQKPPGYDAAMSKAAEQSQAAAGQAAGSEAGPMKQPEGQPAEQQASRRQPRQDLPQNYVANMLGAIGALQKHEKYEVRHVSGGGQRSPPRGGVNPDAANQQLLVSDDEDNELPNSAAAGSAADELQRDEEKRKKRRKLEEAEAFLRAAGVELPVGMTHKKSKDKDRHKKKKSKKEKKGKRSKDTG</sequence>
<dbReference type="PANTHER" id="PTHR13151:SF2">
    <property type="entry name" value="COREPRESSOR INTERACTING WITH RBPJ 1"/>
    <property type="match status" value="1"/>
</dbReference>
<feature type="domain" description="CBF1-interacting co-repressor CIR N-terminal" evidence="2">
    <location>
        <begin position="53"/>
        <end position="89"/>
    </location>
</feature>
<evidence type="ECO:0000259" key="2">
    <source>
        <dbReference type="SMART" id="SM01083"/>
    </source>
</evidence>
<accession>A0AAV1HUC8</accession>
<evidence type="ECO:0000256" key="1">
    <source>
        <dbReference type="SAM" id="MobiDB-lite"/>
    </source>
</evidence>
<dbReference type="GO" id="GO:0005634">
    <property type="term" value="C:nucleus"/>
    <property type="evidence" value="ECO:0007669"/>
    <property type="project" value="TreeGrafter"/>
</dbReference>